<feature type="region of interest" description="Disordered" evidence="1">
    <location>
        <begin position="102"/>
        <end position="156"/>
    </location>
</feature>
<dbReference type="EMBL" id="HBEV01000764">
    <property type="protein sequence ID" value="CAD8576250.1"/>
    <property type="molecule type" value="Transcribed_RNA"/>
</dbReference>
<organism evidence="2">
    <name type="scientific">Micromonas pusilla</name>
    <name type="common">Picoplanktonic green alga</name>
    <name type="synonym">Chromulina pusilla</name>
    <dbReference type="NCBI Taxonomy" id="38833"/>
    <lineage>
        <taxon>Eukaryota</taxon>
        <taxon>Viridiplantae</taxon>
        <taxon>Chlorophyta</taxon>
        <taxon>Mamiellophyceae</taxon>
        <taxon>Mamiellales</taxon>
        <taxon>Mamiellaceae</taxon>
        <taxon>Micromonas</taxon>
    </lineage>
</organism>
<gene>
    <name evidence="2" type="ORF">MSP1404_LOCUS636</name>
</gene>
<evidence type="ECO:0000313" key="2">
    <source>
        <dbReference type="EMBL" id="CAD8576250.1"/>
    </source>
</evidence>
<evidence type="ECO:0000256" key="1">
    <source>
        <dbReference type="SAM" id="MobiDB-lite"/>
    </source>
</evidence>
<proteinExistence type="predicted"/>
<reference evidence="2" key="1">
    <citation type="submission" date="2021-01" db="EMBL/GenBank/DDBJ databases">
        <authorList>
            <person name="Corre E."/>
            <person name="Pelletier E."/>
            <person name="Niang G."/>
            <person name="Scheremetjew M."/>
            <person name="Finn R."/>
            <person name="Kale V."/>
            <person name="Holt S."/>
            <person name="Cochrane G."/>
            <person name="Meng A."/>
            <person name="Brown T."/>
            <person name="Cohen L."/>
        </authorList>
    </citation>
    <scope>NUCLEOTIDE SEQUENCE</scope>
    <source>
        <strain evidence="2">CCMP494</strain>
    </source>
</reference>
<accession>A0A7S0PIF0</accession>
<name>A0A7S0PIF0_MICPS</name>
<sequence length="208" mass="22062">MSRQLPVGWEERRNNLSERDMMLGAAAAGTFSSKGIIANAYADGTEHHKTSEEVEAFWMKQIEKERADAAQAGEKRTPGSLPWGFEHRAKVRDAEAKAYAAATTTQKSAQKSDGSTAQSAFASADRHAPPATRTTTATGADAAPDATIRIPPGSSTGSGAVALLRVTTHAMEQLAAALTAEPTRLDADDRAKFAAAMKRCGDAVMRCR</sequence>
<protein>
    <submittedName>
        <fullName evidence="2">Uncharacterized protein</fullName>
    </submittedName>
</protein>
<dbReference type="AlphaFoldDB" id="A0A7S0PIF0"/>
<feature type="compositionally biased region" description="Polar residues" evidence="1">
    <location>
        <begin position="111"/>
        <end position="121"/>
    </location>
</feature>
<feature type="compositionally biased region" description="Low complexity" evidence="1">
    <location>
        <begin position="129"/>
        <end position="147"/>
    </location>
</feature>